<feature type="repeat" description="ANK" evidence="3">
    <location>
        <begin position="115"/>
        <end position="147"/>
    </location>
</feature>
<evidence type="ECO:0000256" key="2">
    <source>
        <dbReference type="ARBA" id="ARBA00023043"/>
    </source>
</evidence>
<feature type="region of interest" description="Disordered" evidence="4">
    <location>
        <begin position="530"/>
        <end position="567"/>
    </location>
</feature>
<proteinExistence type="predicted"/>
<evidence type="ECO:0000313" key="6">
    <source>
        <dbReference type="Proteomes" id="UP000613177"/>
    </source>
</evidence>
<feature type="repeat" description="ANK" evidence="3">
    <location>
        <begin position="82"/>
        <end position="114"/>
    </location>
</feature>
<dbReference type="SMART" id="SM00248">
    <property type="entry name" value="ANK"/>
    <property type="match status" value="9"/>
</dbReference>
<dbReference type="PROSITE" id="PS50297">
    <property type="entry name" value="ANK_REP_REGION"/>
    <property type="match status" value="8"/>
</dbReference>
<accession>A0A8H7VUI9</accession>
<dbReference type="PANTHER" id="PTHR24171:SF8">
    <property type="entry name" value="BRCA1-ASSOCIATED RING DOMAIN PROTEIN 1"/>
    <property type="match status" value="1"/>
</dbReference>
<reference evidence="5" key="1">
    <citation type="submission" date="2021-01" db="EMBL/GenBank/DDBJ databases">
        <title>Metabolic potential, ecology and presence of endohyphal bacteria is reflected in genomic diversity of Mucoromycotina.</title>
        <authorList>
            <person name="Muszewska A."/>
            <person name="Okrasinska A."/>
            <person name="Steczkiewicz K."/>
            <person name="Drgas O."/>
            <person name="Orlowska M."/>
            <person name="Perlinska-Lenart U."/>
            <person name="Aleksandrzak-Piekarczyk T."/>
            <person name="Szatraj K."/>
            <person name="Zielenkiewicz U."/>
            <person name="Pilsyk S."/>
            <person name="Malc E."/>
            <person name="Mieczkowski P."/>
            <person name="Kruszewska J.S."/>
            <person name="Biernat P."/>
            <person name="Pawlowska J."/>
        </authorList>
    </citation>
    <scope>NUCLEOTIDE SEQUENCE</scope>
    <source>
        <strain evidence="5">WA0000018081</strain>
    </source>
</reference>
<gene>
    <name evidence="5" type="ORF">INT48_005882</name>
</gene>
<dbReference type="Proteomes" id="UP000613177">
    <property type="component" value="Unassembled WGS sequence"/>
</dbReference>
<dbReference type="PANTHER" id="PTHR24171">
    <property type="entry name" value="ANKYRIN REPEAT DOMAIN-CONTAINING PROTEIN 39-RELATED"/>
    <property type="match status" value="1"/>
</dbReference>
<evidence type="ECO:0000313" key="5">
    <source>
        <dbReference type="EMBL" id="KAG2229313.1"/>
    </source>
</evidence>
<feature type="compositionally biased region" description="Polar residues" evidence="4">
    <location>
        <begin position="1"/>
        <end position="15"/>
    </location>
</feature>
<feature type="region of interest" description="Disordered" evidence="4">
    <location>
        <begin position="358"/>
        <end position="385"/>
    </location>
</feature>
<dbReference type="InterPro" id="IPR002110">
    <property type="entry name" value="Ankyrin_rpt"/>
</dbReference>
<feature type="repeat" description="ANK" evidence="3">
    <location>
        <begin position="181"/>
        <end position="213"/>
    </location>
</feature>
<name>A0A8H7VUI9_9FUNG</name>
<protein>
    <submittedName>
        <fullName evidence="5">Uncharacterized protein</fullName>
    </submittedName>
</protein>
<dbReference type="SUPFAM" id="SSF48403">
    <property type="entry name" value="Ankyrin repeat"/>
    <property type="match status" value="2"/>
</dbReference>
<keyword evidence="1" id="KW-0677">Repeat</keyword>
<feature type="repeat" description="ANK" evidence="3">
    <location>
        <begin position="470"/>
        <end position="502"/>
    </location>
</feature>
<dbReference type="Pfam" id="PF12796">
    <property type="entry name" value="Ank_2"/>
    <property type="match status" value="3"/>
</dbReference>
<dbReference type="AlphaFoldDB" id="A0A8H7VUI9"/>
<sequence>MEQTTSRVETMSGPSSDEEPSISMVSAQHTHLKKGRKKSNVDPNRKDKLGRTRLFSATTAGHLDKVKELIGQGANVNVKDNANWTPLHEAAINARVEIAKYLIQAGADINVRGYGLDTPLHDACQSNSNDCVKLLVDAGAHVFALNENNKRPIDLCTTEECKIILTTKMKKLDHVMKTDKEGKTLLHHASFKNEINRAQELIKQGADVNAKDKQETTPLHLACAQGHYTIVKLLHEQGAIVDILGTPLQQTPLHEASYHGQKDIVVYLTEVAKSNVNIENKKGETAYDVSASFATVRQHLTSCMDKDRLEKESCNALDETARKLALQNEPERQLTREERKIQNYMRVFAKLQGEKDNADEAVPLPSKKKKKQTVSRKSASIERDVSSPIKKSFTKLDPFKKDSSGGTQLHKFASRGDCETVESLLEAGAKPNEKDYAGWTALHEAALHGHIDVVRMLLKYGANVNSQGADMDTPLHDATENNHCDIVELLLDHGADPFARNIKNAEPIDIATIEGYQDIILVLQNANPVKKKKRPKVTKGTMTEVQSNSSHSNTPKDTTTTTTTTKKRRLVQAATLEKNKCTDEQEPVTIAKSTKLKKLRQRSCSPDLVQVKLEPKNIIMKEKENLNKNSNYIPNKKNYTTTSIYDNIPSIDNNHHHPYHSPIHTPPPEQWSKQKAINYSPIYTVQINSNALYYVVDLQVSLYLGLSLAEFYNRYNDQLSTKKAIHQEAKIRLWSTLKHMIQQDKSNFISSQLYFITLDDVLSIMKQDYNHLFQGLLTISLDIGYDEIENNKKYCNLPAKIAMKMKKCGYHPYTT</sequence>
<organism evidence="5 6">
    <name type="scientific">Thamnidium elegans</name>
    <dbReference type="NCBI Taxonomy" id="101142"/>
    <lineage>
        <taxon>Eukaryota</taxon>
        <taxon>Fungi</taxon>
        <taxon>Fungi incertae sedis</taxon>
        <taxon>Mucoromycota</taxon>
        <taxon>Mucoromycotina</taxon>
        <taxon>Mucoromycetes</taxon>
        <taxon>Mucorales</taxon>
        <taxon>Mucorineae</taxon>
        <taxon>Mucoraceae</taxon>
        <taxon>Thamnidium</taxon>
    </lineage>
</organism>
<dbReference type="Gene3D" id="1.25.40.20">
    <property type="entry name" value="Ankyrin repeat-containing domain"/>
    <property type="match status" value="4"/>
</dbReference>
<dbReference type="GO" id="GO:0085020">
    <property type="term" value="P:protein K6-linked ubiquitination"/>
    <property type="evidence" value="ECO:0007669"/>
    <property type="project" value="TreeGrafter"/>
</dbReference>
<evidence type="ECO:0000256" key="1">
    <source>
        <dbReference type="ARBA" id="ARBA00022737"/>
    </source>
</evidence>
<keyword evidence="2 3" id="KW-0040">ANK repeat</keyword>
<feature type="repeat" description="ANK" evidence="3">
    <location>
        <begin position="214"/>
        <end position="246"/>
    </location>
</feature>
<feature type="compositionally biased region" description="Basic and acidic residues" evidence="4">
    <location>
        <begin position="39"/>
        <end position="50"/>
    </location>
</feature>
<evidence type="ECO:0000256" key="3">
    <source>
        <dbReference type="PROSITE-ProRule" id="PRU00023"/>
    </source>
</evidence>
<feature type="repeat" description="ANK" evidence="3">
    <location>
        <begin position="49"/>
        <end position="81"/>
    </location>
</feature>
<feature type="region of interest" description="Disordered" evidence="4">
    <location>
        <begin position="1"/>
        <end position="53"/>
    </location>
</feature>
<feature type="compositionally biased region" description="Polar residues" evidence="4">
    <location>
        <begin position="540"/>
        <end position="557"/>
    </location>
</feature>
<dbReference type="GO" id="GO:0004842">
    <property type="term" value="F:ubiquitin-protein transferase activity"/>
    <property type="evidence" value="ECO:0007669"/>
    <property type="project" value="TreeGrafter"/>
</dbReference>
<dbReference type="InterPro" id="IPR036770">
    <property type="entry name" value="Ankyrin_rpt-contain_sf"/>
</dbReference>
<feature type="repeat" description="ANK" evidence="3">
    <location>
        <begin position="404"/>
        <end position="436"/>
    </location>
</feature>
<feature type="repeat" description="ANK" evidence="3">
    <location>
        <begin position="437"/>
        <end position="469"/>
    </location>
</feature>
<dbReference type="PRINTS" id="PR01415">
    <property type="entry name" value="ANKYRIN"/>
</dbReference>
<dbReference type="Pfam" id="PF00023">
    <property type="entry name" value="Ank"/>
    <property type="match status" value="2"/>
</dbReference>
<dbReference type="EMBL" id="JAEPRE010000286">
    <property type="protein sequence ID" value="KAG2229313.1"/>
    <property type="molecule type" value="Genomic_DNA"/>
</dbReference>
<keyword evidence="6" id="KW-1185">Reference proteome</keyword>
<comment type="caution">
    <text evidence="5">The sequence shown here is derived from an EMBL/GenBank/DDBJ whole genome shotgun (WGS) entry which is preliminary data.</text>
</comment>
<evidence type="ECO:0000256" key="4">
    <source>
        <dbReference type="SAM" id="MobiDB-lite"/>
    </source>
</evidence>
<dbReference type="PROSITE" id="PS50088">
    <property type="entry name" value="ANK_REPEAT"/>
    <property type="match status" value="8"/>
</dbReference>